<evidence type="ECO:0000313" key="2">
    <source>
        <dbReference type="EMBL" id="SFB87800.1"/>
    </source>
</evidence>
<dbReference type="RefSeq" id="WP_093836788.1">
    <property type="nucleotide sequence ID" value="NZ_FOLM01000001.1"/>
</dbReference>
<reference evidence="2 3" key="1">
    <citation type="submission" date="2016-10" db="EMBL/GenBank/DDBJ databases">
        <authorList>
            <person name="de Groot N.N."/>
        </authorList>
    </citation>
    <scope>NUCLEOTIDE SEQUENCE [LARGE SCALE GENOMIC DNA]</scope>
    <source>
        <strain evidence="2 3">CGMCC 4.5739</strain>
    </source>
</reference>
<dbReference type="InterPro" id="IPR057170">
    <property type="entry name" value="DUF7848"/>
</dbReference>
<accession>A0A1I1ESB1</accession>
<name>A0A1I1ESB1_9ACTN</name>
<dbReference type="Pfam" id="PF25232">
    <property type="entry name" value="DUF7848"/>
    <property type="match status" value="1"/>
</dbReference>
<sequence length="87" mass="9800">MSRAVIRTTEWTLTLDPSPELPRAEFTAECADCGARSLTARDEPLSVEVWTIKHTGLNPSHRRFTLRIEQRWVVEPAPGNPYHDSAG</sequence>
<protein>
    <recommendedName>
        <fullName evidence="1">DUF7848 domain-containing protein</fullName>
    </recommendedName>
</protein>
<organism evidence="2 3">
    <name type="scientific">Streptomyces aidingensis</name>
    <dbReference type="NCBI Taxonomy" id="910347"/>
    <lineage>
        <taxon>Bacteria</taxon>
        <taxon>Bacillati</taxon>
        <taxon>Actinomycetota</taxon>
        <taxon>Actinomycetes</taxon>
        <taxon>Kitasatosporales</taxon>
        <taxon>Streptomycetaceae</taxon>
        <taxon>Streptomyces</taxon>
    </lineage>
</organism>
<gene>
    <name evidence="2" type="ORF">SAMN05421773_101355</name>
</gene>
<dbReference type="OrthoDB" id="4236662at2"/>
<dbReference type="EMBL" id="FOLM01000001">
    <property type="protein sequence ID" value="SFB87800.1"/>
    <property type="molecule type" value="Genomic_DNA"/>
</dbReference>
<feature type="domain" description="DUF7848" evidence="1">
    <location>
        <begin position="1"/>
        <end position="78"/>
    </location>
</feature>
<proteinExistence type="predicted"/>
<keyword evidence="3" id="KW-1185">Reference proteome</keyword>
<dbReference type="Proteomes" id="UP000199207">
    <property type="component" value="Unassembled WGS sequence"/>
</dbReference>
<evidence type="ECO:0000313" key="3">
    <source>
        <dbReference type="Proteomes" id="UP000199207"/>
    </source>
</evidence>
<dbReference type="AlphaFoldDB" id="A0A1I1ESB1"/>
<evidence type="ECO:0000259" key="1">
    <source>
        <dbReference type="Pfam" id="PF25232"/>
    </source>
</evidence>